<name>A0A6J5NVF8_9CAUD</name>
<accession>A0A6J5NVF8</accession>
<dbReference type="EMBL" id="LR796418">
    <property type="protein sequence ID" value="CAB4143748.1"/>
    <property type="molecule type" value="Genomic_DNA"/>
</dbReference>
<evidence type="ECO:0000313" key="2">
    <source>
        <dbReference type="EMBL" id="CAB4163003.1"/>
    </source>
</evidence>
<dbReference type="EMBL" id="LR796737">
    <property type="protein sequence ID" value="CAB4163003.1"/>
    <property type="molecule type" value="Genomic_DNA"/>
</dbReference>
<protein>
    <submittedName>
        <fullName evidence="2">Uncharacterized protein</fullName>
    </submittedName>
</protein>
<sequence length="84" mass="9586">MSQNENDQKEPWDDLVPPVSDYVPTDSIIDLKTGIYNLFVSLLNNLMVHYGPIEAVNQATAYIDQISNTFKKTLPNNEEQEQTK</sequence>
<proteinExistence type="predicted"/>
<evidence type="ECO:0000313" key="1">
    <source>
        <dbReference type="EMBL" id="CAB4143748.1"/>
    </source>
</evidence>
<organism evidence="2">
    <name type="scientific">uncultured Caudovirales phage</name>
    <dbReference type="NCBI Taxonomy" id="2100421"/>
    <lineage>
        <taxon>Viruses</taxon>
        <taxon>Duplodnaviria</taxon>
        <taxon>Heunggongvirae</taxon>
        <taxon>Uroviricota</taxon>
        <taxon>Caudoviricetes</taxon>
        <taxon>Peduoviridae</taxon>
        <taxon>Maltschvirus</taxon>
        <taxon>Maltschvirus maltsch</taxon>
    </lineage>
</organism>
<gene>
    <name evidence="1" type="ORF">UFOVP436_224</name>
    <name evidence="2" type="ORF">UFOVP784_224</name>
</gene>
<reference evidence="2" key="1">
    <citation type="submission" date="2020-04" db="EMBL/GenBank/DDBJ databases">
        <authorList>
            <person name="Chiriac C."/>
            <person name="Salcher M."/>
            <person name="Ghai R."/>
            <person name="Kavagutti S V."/>
        </authorList>
    </citation>
    <scope>NUCLEOTIDE SEQUENCE</scope>
</reference>